<dbReference type="AlphaFoldDB" id="A0A4V3JEK8"/>
<gene>
    <name evidence="3" type="ORF">EHO61_08720</name>
</gene>
<evidence type="ECO:0000259" key="2">
    <source>
        <dbReference type="Pfam" id="PF03417"/>
    </source>
</evidence>
<evidence type="ECO:0000313" key="4">
    <source>
        <dbReference type="Proteomes" id="UP000297855"/>
    </source>
</evidence>
<feature type="region of interest" description="Disordered" evidence="1">
    <location>
        <begin position="416"/>
        <end position="436"/>
    </location>
</feature>
<dbReference type="Proteomes" id="UP000297855">
    <property type="component" value="Unassembled WGS sequence"/>
</dbReference>
<evidence type="ECO:0000313" key="3">
    <source>
        <dbReference type="EMBL" id="TGK18975.1"/>
    </source>
</evidence>
<protein>
    <submittedName>
        <fullName evidence="3">Acyl-CoA--6-aminopenicillanic acid acyltransferase</fullName>
    </submittedName>
</protein>
<dbReference type="OrthoDB" id="312907at2"/>
<dbReference type="Gene3D" id="3.60.60.10">
    <property type="entry name" value="Penicillin V Acylase, Chain A"/>
    <property type="match status" value="1"/>
</dbReference>
<name>A0A4V3JEK8_9LEPT</name>
<evidence type="ECO:0000256" key="1">
    <source>
        <dbReference type="SAM" id="MobiDB-lite"/>
    </source>
</evidence>
<reference evidence="3" key="1">
    <citation type="journal article" date="2019" name="PLoS Negl. Trop. Dis.">
        <title>Revisiting the worldwide diversity of Leptospira species in the environment.</title>
        <authorList>
            <person name="Vincent A.T."/>
            <person name="Schiettekatte O."/>
            <person name="Bourhy P."/>
            <person name="Veyrier F.J."/>
            <person name="Picardeau M."/>
        </authorList>
    </citation>
    <scope>NUCLEOTIDE SEQUENCE [LARGE SCALE GENOMIC DNA]</scope>
    <source>
        <strain evidence="3">SCS5</strain>
    </source>
</reference>
<keyword evidence="4" id="KW-1185">Reference proteome</keyword>
<keyword evidence="3" id="KW-0012">Acyltransferase</keyword>
<dbReference type="EMBL" id="RQEV01000009">
    <property type="protein sequence ID" value="TGK18975.1"/>
    <property type="molecule type" value="Genomic_DNA"/>
</dbReference>
<dbReference type="RefSeq" id="WP_135813233.1">
    <property type="nucleotide sequence ID" value="NZ_RQEV01000009.1"/>
</dbReference>
<dbReference type="GO" id="GO:0016746">
    <property type="term" value="F:acyltransferase activity"/>
    <property type="evidence" value="ECO:0007669"/>
    <property type="project" value="UniProtKB-KW"/>
</dbReference>
<sequence length="588" mass="65762">MEAKTIPLAVIQLKGTQEEMGRQFGEIMLEIGQYEPIFDFYPVMAQNLLLGSLPRKDRNFLSKGFVSLSMKLAEAKMNSHRWSEYSKRTLAALKAAGIRSSIEKEMFTMDAFQNAVGLMGMLRVLPELRRLEPFLRPQLVPACTSVAVWGNQSKDRNLYHARNFDFPGVEVWDKRPIVVFCNPTDTGIRYGYVACRGADVPGITAFNEAGLTLSFHTRFHKKVGFSGLGAVDFGHKMISESRNIDEAVSLAKRYKINSTWGAILTNHNEKGSKAAVIETNFGNVEVTYSDRKSDCMVNTNHYFSPKLQDGELLAAPSFCHHTRSRFQRATQLLAEQKSRGTTVKDLQNLLNDSVDPTSGESRTMGSTIRQITSVKSVVMSPQAEKLYVSVGLAPTGSGPYLEIPMRWDSAPGYTFPSLPKKSKGNPSSAKKGKSVEIKSQEKKKAIEYYKEAMLINDDPKLGGIEDMLTRLEEAGKESDSDPSLLFLRGILHIEKGEFQKGSYLLEETVRLESSPFRKQQAQLWLARTYSGLGRNALSARLYDEIRTAPDSLDCLVWKMKAKSDKGSYSLKKLRQVSPNFLLVDANEL</sequence>
<proteinExistence type="predicted"/>
<dbReference type="InterPro" id="IPR047794">
    <property type="entry name" value="C45_proenzyme-like"/>
</dbReference>
<keyword evidence="3" id="KW-0808">Transferase</keyword>
<organism evidence="3 4">
    <name type="scientific">Leptospira fluminis</name>
    <dbReference type="NCBI Taxonomy" id="2484979"/>
    <lineage>
        <taxon>Bacteria</taxon>
        <taxon>Pseudomonadati</taxon>
        <taxon>Spirochaetota</taxon>
        <taxon>Spirochaetia</taxon>
        <taxon>Leptospirales</taxon>
        <taxon>Leptospiraceae</taxon>
        <taxon>Leptospira</taxon>
    </lineage>
</organism>
<dbReference type="SUPFAM" id="SSF48452">
    <property type="entry name" value="TPR-like"/>
    <property type="match status" value="1"/>
</dbReference>
<feature type="domain" description="Peptidase C45 hydrolase" evidence="2">
    <location>
        <begin position="155"/>
        <end position="368"/>
    </location>
</feature>
<accession>A0A4V3JEK8</accession>
<dbReference type="Pfam" id="PF03417">
    <property type="entry name" value="AAT"/>
    <property type="match status" value="1"/>
</dbReference>
<comment type="caution">
    <text evidence="3">The sequence shown here is derived from an EMBL/GenBank/DDBJ whole genome shotgun (WGS) entry which is preliminary data.</text>
</comment>
<dbReference type="InterPro" id="IPR005079">
    <property type="entry name" value="Peptidase_C45_hydrolase"/>
</dbReference>
<dbReference type="NCBIfam" id="NF040521">
    <property type="entry name" value="C45_proenzyme"/>
    <property type="match status" value="1"/>
</dbReference>
<dbReference type="InterPro" id="IPR011990">
    <property type="entry name" value="TPR-like_helical_dom_sf"/>
</dbReference>
<dbReference type="Gene3D" id="1.25.40.10">
    <property type="entry name" value="Tetratricopeptide repeat domain"/>
    <property type="match status" value="1"/>
</dbReference>